<keyword evidence="7" id="KW-0645">Protease</keyword>
<dbReference type="Pfam" id="PF10502">
    <property type="entry name" value="Peptidase_S26"/>
    <property type="match status" value="1"/>
</dbReference>
<dbReference type="PRINTS" id="PR00727">
    <property type="entry name" value="LEADERPTASE"/>
</dbReference>
<dbReference type="PROSITE" id="PS00760">
    <property type="entry name" value="SPASE_I_2"/>
    <property type="match status" value="1"/>
</dbReference>
<feature type="domain" description="Peptidase S26" evidence="8">
    <location>
        <begin position="19"/>
        <end position="175"/>
    </location>
</feature>
<dbReference type="AlphaFoldDB" id="A0A0W1JDQ2"/>
<evidence type="ECO:0000256" key="4">
    <source>
        <dbReference type="ARBA" id="ARBA00013208"/>
    </source>
</evidence>
<accession>A0A0W1JDQ2</accession>
<dbReference type="InterPro" id="IPR019533">
    <property type="entry name" value="Peptidase_S26"/>
</dbReference>
<evidence type="ECO:0000256" key="7">
    <source>
        <dbReference type="RuleBase" id="RU362042"/>
    </source>
</evidence>
<feature type="active site" evidence="6">
    <location>
        <position position="49"/>
    </location>
</feature>
<evidence type="ECO:0000256" key="1">
    <source>
        <dbReference type="ARBA" id="ARBA00000677"/>
    </source>
</evidence>
<reference evidence="9 10" key="1">
    <citation type="submission" date="2015-12" db="EMBL/GenBank/DDBJ databases">
        <title>Draft Genome Sequence of Desulfitobacterium hafniense Strain DH, a Sulfate-reducing Bacterium Isolated from Paddy Soils.</title>
        <authorList>
            <person name="Bao P."/>
            <person name="Zhang X."/>
            <person name="Li G."/>
        </authorList>
    </citation>
    <scope>NUCLEOTIDE SEQUENCE [LARGE SCALE GENOMIC DNA]</scope>
    <source>
        <strain evidence="9 10">DH</strain>
    </source>
</reference>
<dbReference type="PROSITE" id="PS00761">
    <property type="entry name" value="SPASE_I_3"/>
    <property type="match status" value="1"/>
</dbReference>
<dbReference type="InterPro" id="IPR036286">
    <property type="entry name" value="LexA/Signal_pep-like_sf"/>
</dbReference>
<dbReference type="InterPro" id="IPR000223">
    <property type="entry name" value="Pept_S26A_signal_pept_1"/>
</dbReference>
<comment type="caution">
    <text evidence="9">The sequence shown here is derived from an EMBL/GenBank/DDBJ whole genome shotgun (WGS) entry which is preliminary data.</text>
</comment>
<comment type="subcellular location">
    <subcellularLocation>
        <location evidence="2">Cell membrane</location>
        <topology evidence="2">Single-pass type II membrane protein</topology>
    </subcellularLocation>
    <subcellularLocation>
        <location evidence="7">Membrane</location>
        <topology evidence="7">Single-pass type II membrane protein</topology>
    </subcellularLocation>
</comment>
<protein>
    <recommendedName>
        <fullName evidence="4 7">Signal peptidase I</fullName>
        <ecNumber evidence="4 7">3.4.21.89</ecNumber>
    </recommendedName>
</protein>
<dbReference type="GO" id="GO:0005886">
    <property type="term" value="C:plasma membrane"/>
    <property type="evidence" value="ECO:0007669"/>
    <property type="project" value="UniProtKB-SubCell"/>
</dbReference>
<name>A0A0W1JDQ2_DESHA</name>
<evidence type="ECO:0000256" key="3">
    <source>
        <dbReference type="ARBA" id="ARBA00009370"/>
    </source>
</evidence>
<dbReference type="PANTHER" id="PTHR43390">
    <property type="entry name" value="SIGNAL PEPTIDASE I"/>
    <property type="match status" value="1"/>
</dbReference>
<keyword evidence="7" id="KW-0472">Membrane</keyword>
<evidence type="ECO:0000256" key="2">
    <source>
        <dbReference type="ARBA" id="ARBA00004401"/>
    </source>
</evidence>
<comment type="similarity">
    <text evidence="3 7">Belongs to the peptidase S26 family.</text>
</comment>
<dbReference type="GO" id="GO:0004252">
    <property type="term" value="F:serine-type endopeptidase activity"/>
    <property type="evidence" value="ECO:0007669"/>
    <property type="project" value="InterPro"/>
</dbReference>
<dbReference type="GO" id="GO:0009003">
    <property type="term" value="F:signal peptidase activity"/>
    <property type="evidence" value="ECO:0007669"/>
    <property type="project" value="UniProtKB-EC"/>
</dbReference>
<evidence type="ECO:0000313" key="10">
    <source>
        <dbReference type="Proteomes" id="UP000054623"/>
    </source>
</evidence>
<dbReference type="GO" id="GO:0006465">
    <property type="term" value="P:signal peptide processing"/>
    <property type="evidence" value="ECO:0007669"/>
    <property type="project" value="InterPro"/>
</dbReference>
<dbReference type="OrthoDB" id="9802919at2"/>
<sequence>MENAKNLKPAGKSTARSILEWVGVIVIAFALSWLIRTFVIEPRYVPSGSMLPTIQLQDRLIVDKFFFKYFDELHPGDVIVFHPPSEAHASDDFIKRLIALPGDTVEIRDHKTYINGQVLDEPYVAEPQIKTMEPAVVPEGYVFVMGDNRNNSKDSREWGFLPIDSITGRTLFRYWPFEHFGTLAR</sequence>
<evidence type="ECO:0000259" key="8">
    <source>
        <dbReference type="Pfam" id="PF10502"/>
    </source>
</evidence>
<proteinExistence type="inferred from homology"/>
<dbReference type="CDD" id="cd06530">
    <property type="entry name" value="S26_SPase_I"/>
    <property type="match status" value="1"/>
</dbReference>
<keyword evidence="5 7" id="KW-0378">Hydrolase</keyword>
<organism evidence="9 10">
    <name type="scientific">Desulfitobacterium hafniense</name>
    <name type="common">Desulfitobacterium frappieri</name>
    <dbReference type="NCBI Taxonomy" id="49338"/>
    <lineage>
        <taxon>Bacteria</taxon>
        <taxon>Bacillati</taxon>
        <taxon>Bacillota</taxon>
        <taxon>Clostridia</taxon>
        <taxon>Eubacteriales</taxon>
        <taxon>Desulfitobacteriaceae</taxon>
        <taxon>Desulfitobacterium</taxon>
    </lineage>
</organism>
<dbReference type="InterPro" id="IPR019757">
    <property type="entry name" value="Pept_S26A_signal_pept_1_Lys-AS"/>
</dbReference>
<dbReference type="Proteomes" id="UP000054623">
    <property type="component" value="Unassembled WGS sequence"/>
</dbReference>
<dbReference type="Gene3D" id="2.10.109.10">
    <property type="entry name" value="Umud Fragment, subunit A"/>
    <property type="match status" value="1"/>
</dbReference>
<evidence type="ECO:0000256" key="6">
    <source>
        <dbReference type="PIRSR" id="PIRSR600223-1"/>
    </source>
</evidence>
<dbReference type="EMBL" id="LOCK01000072">
    <property type="protein sequence ID" value="KTE89598.1"/>
    <property type="molecule type" value="Genomic_DNA"/>
</dbReference>
<dbReference type="RefSeq" id="WP_018305063.1">
    <property type="nucleotide sequence ID" value="NZ_LOCK01000072.1"/>
</dbReference>
<dbReference type="NCBIfam" id="TIGR02227">
    <property type="entry name" value="sigpep_I_bact"/>
    <property type="match status" value="1"/>
</dbReference>
<evidence type="ECO:0000256" key="5">
    <source>
        <dbReference type="ARBA" id="ARBA00022801"/>
    </source>
</evidence>
<dbReference type="InterPro" id="IPR019758">
    <property type="entry name" value="Pept_S26A_signal_pept_1_CS"/>
</dbReference>
<dbReference type="SUPFAM" id="SSF51306">
    <property type="entry name" value="LexA/Signal peptidase"/>
    <property type="match status" value="1"/>
</dbReference>
<keyword evidence="7" id="KW-0812">Transmembrane</keyword>
<dbReference type="PANTHER" id="PTHR43390:SF1">
    <property type="entry name" value="CHLOROPLAST PROCESSING PEPTIDASE"/>
    <property type="match status" value="1"/>
</dbReference>
<dbReference type="EC" id="3.4.21.89" evidence="4 7"/>
<gene>
    <name evidence="9" type="ORF">AT727_12245</name>
</gene>
<keyword evidence="7" id="KW-1133">Transmembrane helix</keyword>
<feature type="transmembrane region" description="Helical" evidence="7">
    <location>
        <begin position="21"/>
        <end position="39"/>
    </location>
</feature>
<feature type="active site" evidence="6">
    <location>
        <position position="95"/>
    </location>
</feature>
<evidence type="ECO:0000313" key="9">
    <source>
        <dbReference type="EMBL" id="KTE89598.1"/>
    </source>
</evidence>
<comment type="catalytic activity">
    <reaction evidence="1 7">
        <text>Cleavage of hydrophobic, N-terminal signal or leader sequences from secreted and periplasmic proteins.</text>
        <dbReference type="EC" id="3.4.21.89"/>
    </reaction>
</comment>